<organism evidence="8 9">
    <name type="scientific">Aquimarina aggregata</name>
    <dbReference type="NCBI Taxonomy" id="1642818"/>
    <lineage>
        <taxon>Bacteria</taxon>
        <taxon>Pseudomonadati</taxon>
        <taxon>Bacteroidota</taxon>
        <taxon>Flavobacteriia</taxon>
        <taxon>Flavobacteriales</taxon>
        <taxon>Flavobacteriaceae</taxon>
        <taxon>Aquimarina</taxon>
    </lineage>
</organism>
<keyword evidence="4" id="KW-0233">DNA recombination</keyword>
<dbReference type="AlphaFoldDB" id="A0A163CS15"/>
<dbReference type="Gene3D" id="1.10.150.130">
    <property type="match status" value="1"/>
</dbReference>
<evidence type="ECO:0000256" key="2">
    <source>
        <dbReference type="ARBA" id="ARBA00022908"/>
    </source>
</evidence>
<evidence type="ECO:0000259" key="6">
    <source>
        <dbReference type="PROSITE" id="PS51898"/>
    </source>
</evidence>
<reference evidence="8 9" key="1">
    <citation type="submission" date="2016-01" db="EMBL/GenBank/DDBJ databases">
        <title>The draft genome sequence of Aquimarina sp. RZW4-3-2.</title>
        <authorList>
            <person name="Wang Y."/>
        </authorList>
    </citation>
    <scope>NUCLEOTIDE SEQUENCE [LARGE SCALE GENOMIC DNA]</scope>
    <source>
        <strain evidence="8 9">RZW4-3-2</strain>
    </source>
</reference>
<keyword evidence="3 5" id="KW-0238">DNA-binding</keyword>
<dbReference type="Pfam" id="PF00589">
    <property type="entry name" value="Phage_integrase"/>
    <property type="match status" value="1"/>
</dbReference>
<dbReference type="GO" id="GO:0003677">
    <property type="term" value="F:DNA binding"/>
    <property type="evidence" value="ECO:0007669"/>
    <property type="project" value="UniProtKB-UniRule"/>
</dbReference>
<evidence type="ECO:0000313" key="9">
    <source>
        <dbReference type="Proteomes" id="UP000076715"/>
    </source>
</evidence>
<evidence type="ECO:0000256" key="5">
    <source>
        <dbReference type="PROSITE-ProRule" id="PRU01248"/>
    </source>
</evidence>
<dbReference type="PANTHER" id="PTHR30349">
    <property type="entry name" value="PHAGE INTEGRASE-RELATED"/>
    <property type="match status" value="1"/>
</dbReference>
<accession>A0A163CS15</accession>
<dbReference type="EMBL" id="LQRT01000002">
    <property type="protein sequence ID" value="KZS42706.1"/>
    <property type="molecule type" value="Genomic_DNA"/>
</dbReference>
<evidence type="ECO:0000256" key="4">
    <source>
        <dbReference type="ARBA" id="ARBA00023172"/>
    </source>
</evidence>
<dbReference type="Gene3D" id="1.10.443.10">
    <property type="entry name" value="Intergrase catalytic core"/>
    <property type="match status" value="1"/>
</dbReference>
<dbReference type="InterPro" id="IPR010998">
    <property type="entry name" value="Integrase_recombinase_N"/>
</dbReference>
<evidence type="ECO:0000256" key="1">
    <source>
        <dbReference type="ARBA" id="ARBA00008857"/>
    </source>
</evidence>
<dbReference type="PROSITE" id="PS51898">
    <property type="entry name" value="TYR_RECOMBINASE"/>
    <property type="match status" value="1"/>
</dbReference>
<protein>
    <submittedName>
        <fullName evidence="8">Recombinase</fullName>
    </submittedName>
</protein>
<dbReference type="InterPro" id="IPR044068">
    <property type="entry name" value="CB"/>
</dbReference>
<evidence type="ECO:0000313" key="8">
    <source>
        <dbReference type="EMBL" id="KZS42706.1"/>
    </source>
</evidence>
<dbReference type="PROSITE" id="PS51900">
    <property type="entry name" value="CB"/>
    <property type="match status" value="1"/>
</dbReference>
<sequence length="375" mass="43544">MSHLKNITLKHLLIDSQKKIGLQFHPDKVIQALIKELPDPKWSTKYAMAYISNTKENLDLIFNTFKGVAWVNSSFFFKNRIINSDNLPLDTQWFRNRAPSRSYRYCPESYLQKLELKRYSNSTVKTYVLAFEAFINYYPNIGLIKLDENDIRLYLQYLIQQGKSNSSINQAINAIKFYYEVVLGMPNRFYSIERPKKKETLPKVISKEEVLMMIRLTTNSKHRCIIGLLYSSGLRRGELQNLILEDIDSKRMVVKVTNGKGGKSRVSLLSKTILKDLRLYYREYKPTHYLFEGQKRSKYSGASIVKVVMQAAHRAGIKKTVTPHVLRHSFATHLLESGTDLRYIQRLLGHNSTKTTEIYTHVATTVFNTIKNPLD</sequence>
<dbReference type="GO" id="GO:0015074">
    <property type="term" value="P:DNA integration"/>
    <property type="evidence" value="ECO:0007669"/>
    <property type="project" value="UniProtKB-KW"/>
</dbReference>
<dbReference type="Proteomes" id="UP000076715">
    <property type="component" value="Unassembled WGS sequence"/>
</dbReference>
<dbReference type="RefSeq" id="WP_066310903.1">
    <property type="nucleotide sequence ID" value="NZ_LQRT01000002.1"/>
</dbReference>
<name>A0A163CS15_9FLAO</name>
<dbReference type="SUPFAM" id="SSF56349">
    <property type="entry name" value="DNA breaking-rejoining enzymes"/>
    <property type="match status" value="1"/>
</dbReference>
<evidence type="ECO:0000259" key="7">
    <source>
        <dbReference type="PROSITE" id="PS51900"/>
    </source>
</evidence>
<dbReference type="STRING" id="1642818.AWE51_04445"/>
<keyword evidence="9" id="KW-1185">Reference proteome</keyword>
<gene>
    <name evidence="8" type="ORF">AWE51_04445</name>
</gene>
<dbReference type="GO" id="GO:0006310">
    <property type="term" value="P:DNA recombination"/>
    <property type="evidence" value="ECO:0007669"/>
    <property type="project" value="UniProtKB-KW"/>
</dbReference>
<dbReference type="OrthoDB" id="9801717at2"/>
<dbReference type="PANTHER" id="PTHR30349:SF64">
    <property type="entry name" value="PROPHAGE INTEGRASE INTD-RELATED"/>
    <property type="match status" value="1"/>
</dbReference>
<dbReference type="InterPro" id="IPR002104">
    <property type="entry name" value="Integrase_catalytic"/>
</dbReference>
<dbReference type="InterPro" id="IPR011010">
    <property type="entry name" value="DNA_brk_join_enz"/>
</dbReference>
<dbReference type="InterPro" id="IPR050090">
    <property type="entry name" value="Tyrosine_recombinase_XerCD"/>
</dbReference>
<feature type="domain" description="Core-binding (CB)" evidence="7">
    <location>
        <begin position="101"/>
        <end position="183"/>
    </location>
</feature>
<evidence type="ECO:0000256" key="3">
    <source>
        <dbReference type="ARBA" id="ARBA00023125"/>
    </source>
</evidence>
<proteinExistence type="inferred from homology"/>
<comment type="caution">
    <text evidence="8">The sequence shown here is derived from an EMBL/GenBank/DDBJ whole genome shotgun (WGS) entry which is preliminary data.</text>
</comment>
<dbReference type="Pfam" id="PF13495">
    <property type="entry name" value="Phage_int_SAM_4"/>
    <property type="match status" value="1"/>
</dbReference>
<comment type="similarity">
    <text evidence="1">Belongs to the 'phage' integrase family.</text>
</comment>
<keyword evidence="2" id="KW-0229">DNA integration</keyword>
<dbReference type="InterPro" id="IPR004107">
    <property type="entry name" value="Integrase_SAM-like_N"/>
</dbReference>
<feature type="domain" description="Tyr recombinase" evidence="6">
    <location>
        <begin position="200"/>
        <end position="375"/>
    </location>
</feature>
<dbReference type="InterPro" id="IPR013762">
    <property type="entry name" value="Integrase-like_cat_sf"/>
</dbReference>